<evidence type="ECO:0000313" key="3">
    <source>
        <dbReference type="Proteomes" id="UP000745663"/>
    </source>
</evidence>
<comment type="similarity">
    <text evidence="1">Belongs to the UPF0270 family.</text>
</comment>
<evidence type="ECO:0000256" key="1">
    <source>
        <dbReference type="ARBA" id="ARBA00006450"/>
    </source>
</evidence>
<dbReference type="Gene3D" id="1.10.10.610">
    <property type="entry name" value="YehU-like"/>
    <property type="match status" value="1"/>
</dbReference>
<keyword evidence="3" id="KW-1185">Reference proteome</keyword>
<dbReference type="PIRSF" id="PIRSF006169">
    <property type="entry name" value="UCP006169"/>
    <property type="match status" value="1"/>
</dbReference>
<name>A0ABS2BZ55_9PSED</name>
<sequence length="80" mass="8984">MIIPHQQLEPDTLQNLIEDFVSREGTDNGDESTELQKVQAVRSQLASGQAVIYFDAEYTQCILASRDQVPKAMLGDWQSD</sequence>
<gene>
    <name evidence="2" type="ORF">H8F21_15075</name>
</gene>
<dbReference type="SUPFAM" id="SSF118001">
    <property type="entry name" value="YehU-like"/>
    <property type="match status" value="1"/>
</dbReference>
<dbReference type="Proteomes" id="UP000745663">
    <property type="component" value="Unassembled WGS sequence"/>
</dbReference>
<proteinExistence type="inferred from homology"/>
<dbReference type="InterPro" id="IPR036685">
    <property type="entry name" value="YehU-like_sf"/>
</dbReference>
<protein>
    <submittedName>
        <fullName evidence="2">YheU family protein</fullName>
    </submittedName>
</protein>
<dbReference type="InterPro" id="IPR010648">
    <property type="entry name" value="UPF0270"/>
</dbReference>
<organism evidence="2 3">
    <name type="scientific">Pseudomonas arcuscaelestis</name>
    <dbReference type="NCBI Taxonomy" id="2710591"/>
    <lineage>
        <taxon>Bacteria</taxon>
        <taxon>Pseudomonadati</taxon>
        <taxon>Pseudomonadota</taxon>
        <taxon>Gammaproteobacteria</taxon>
        <taxon>Pseudomonadales</taxon>
        <taxon>Pseudomonadaceae</taxon>
        <taxon>Pseudomonas</taxon>
    </lineage>
</organism>
<accession>A0ABS2BZ55</accession>
<dbReference type="EMBL" id="JACOPV010000009">
    <property type="protein sequence ID" value="MBM5458887.1"/>
    <property type="molecule type" value="Genomic_DNA"/>
</dbReference>
<reference evidence="2 3" key="1">
    <citation type="submission" date="2020-08" db="EMBL/GenBank/DDBJ databases">
        <title>Description of novel Pseudomonas species.</title>
        <authorList>
            <person name="Duman M."/>
            <person name="Mulet M."/>
            <person name="Altun S."/>
            <person name="Saticioglu I.B."/>
            <person name="Lalucat J."/>
            <person name="Garcia-Valdes E."/>
        </authorList>
    </citation>
    <scope>NUCLEOTIDE SEQUENCE [LARGE SCALE GENOMIC DNA]</scope>
    <source>
        <strain evidence="2 3">P66</strain>
    </source>
</reference>
<evidence type="ECO:0000313" key="2">
    <source>
        <dbReference type="EMBL" id="MBM5458887.1"/>
    </source>
</evidence>
<dbReference type="Pfam" id="PF06794">
    <property type="entry name" value="UPF0270"/>
    <property type="match status" value="1"/>
</dbReference>
<dbReference type="RefSeq" id="WP_203584809.1">
    <property type="nucleotide sequence ID" value="NZ_JACOPV010000009.1"/>
</dbReference>
<comment type="caution">
    <text evidence="2">The sequence shown here is derived from an EMBL/GenBank/DDBJ whole genome shotgun (WGS) entry which is preliminary data.</text>
</comment>